<keyword evidence="2" id="KW-0560">Oxidoreductase</keyword>
<dbReference type="FunFam" id="3.40.50.720:FF:000084">
    <property type="entry name" value="Short-chain dehydrogenase reductase"/>
    <property type="match status" value="1"/>
</dbReference>
<dbReference type="Proteomes" id="UP000094291">
    <property type="component" value="Unassembled WGS sequence"/>
</dbReference>
<keyword evidence="4" id="KW-1185">Reference proteome</keyword>
<dbReference type="EMBL" id="MDTQ01000001">
    <property type="protein sequence ID" value="ODC02762.1"/>
    <property type="molecule type" value="Genomic_DNA"/>
</dbReference>
<evidence type="ECO:0000256" key="1">
    <source>
        <dbReference type="ARBA" id="ARBA00006484"/>
    </source>
</evidence>
<accession>A0A1E2V7D6</accession>
<dbReference type="GO" id="GO:0016491">
    <property type="term" value="F:oxidoreductase activity"/>
    <property type="evidence" value="ECO:0007669"/>
    <property type="project" value="UniProtKB-KW"/>
</dbReference>
<dbReference type="Gene3D" id="3.40.50.720">
    <property type="entry name" value="NAD(P)-binding Rossmann-like Domain"/>
    <property type="match status" value="1"/>
</dbReference>
<evidence type="ECO:0000313" key="3">
    <source>
        <dbReference type="EMBL" id="ODC02762.1"/>
    </source>
</evidence>
<comment type="caution">
    <text evidence="3">The sequence shown here is derived from an EMBL/GenBank/DDBJ whole genome shotgun (WGS) entry which is preliminary data.</text>
</comment>
<reference evidence="3 4" key="1">
    <citation type="submission" date="2016-08" db="EMBL/GenBank/DDBJ databases">
        <authorList>
            <person name="Seilhamer J.J."/>
        </authorList>
    </citation>
    <scope>NUCLEOTIDE SEQUENCE [LARGE SCALE GENOMIC DNA]</scope>
    <source>
        <strain evidence="3 4">PH27A</strain>
    </source>
</reference>
<sequence>MNSAIYPSLKDQKVVITGGGSGIGAGIVKAFVKQQTDVHFLDIVETESHALVETAKASVEGHQGKITFHPCDLTDLAQLEATLARIGTVDILINNAAWDDRHSLADITPEYWDQNINVNLRHMIFATKALVPHMKAQGRGNIINFGSISWHLGLENLSLYETAKAGIEGFTRAMARELGPDNIRVNCVIPGNVETPRQKRWYTPEGEQEILNSQAIKLRLQPEHLAAMVLFLAAADSAGCTGHSYFVDAGWC</sequence>
<gene>
    <name evidence="3" type="ORF">BFW38_03590</name>
</gene>
<evidence type="ECO:0000256" key="2">
    <source>
        <dbReference type="ARBA" id="ARBA00023002"/>
    </source>
</evidence>
<dbReference type="InterPro" id="IPR036291">
    <property type="entry name" value="NAD(P)-bd_dom_sf"/>
</dbReference>
<dbReference type="PANTHER" id="PTHR43639">
    <property type="entry name" value="OXIDOREDUCTASE, SHORT-CHAIN DEHYDROGENASE/REDUCTASE FAMILY (AFU_ORTHOLOGUE AFUA_5G02870)"/>
    <property type="match status" value="1"/>
</dbReference>
<dbReference type="RefSeq" id="WP_068997157.1">
    <property type="nucleotide sequence ID" value="NZ_MDTQ01000001.1"/>
</dbReference>
<dbReference type="SUPFAM" id="SSF51735">
    <property type="entry name" value="NAD(P)-binding Rossmann-fold domains"/>
    <property type="match status" value="1"/>
</dbReference>
<dbReference type="OrthoDB" id="9789398at2"/>
<dbReference type="PRINTS" id="PR00081">
    <property type="entry name" value="GDHRDH"/>
</dbReference>
<dbReference type="PRINTS" id="PR00080">
    <property type="entry name" value="SDRFAMILY"/>
</dbReference>
<organism evidence="3 4">
    <name type="scientific">Terasakiispira papahanaumokuakeensis</name>
    <dbReference type="NCBI Taxonomy" id="197479"/>
    <lineage>
        <taxon>Bacteria</taxon>
        <taxon>Pseudomonadati</taxon>
        <taxon>Pseudomonadota</taxon>
        <taxon>Gammaproteobacteria</taxon>
        <taxon>Oceanospirillales</taxon>
        <taxon>Terasakiispira</taxon>
    </lineage>
</organism>
<dbReference type="STRING" id="197479.BFW38_03590"/>
<dbReference type="Pfam" id="PF13561">
    <property type="entry name" value="adh_short_C2"/>
    <property type="match status" value="1"/>
</dbReference>
<name>A0A1E2V7D6_9GAMM</name>
<dbReference type="PANTHER" id="PTHR43639:SF1">
    <property type="entry name" value="SHORT-CHAIN DEHYDROGENASE_REDUCTASE FAMILY PROTEIN"/>
    <property type="match status" value="1"/>
</dbReference>
<comment type="similarity">
    <text evidence="1">Belongs to the short-chain dehydrogenases/reductases (SDR) family.</text>
</comment>
<protein>
    <submittedName>
        <fullName evidence="3">3-oxoacyl-ACP reductase</fullName>
    </submittedName>
</protein>
<dbReference type="AlphaFoldDB" id="A0A1E2V7D6"/>
<dbReference type="InterPro" id="IPR002347">
    <property type="entry name" value="SDR_fam"/>
</dbReference>
<evidence type="ECO:0000313" key="4">
    <source>
        <dbReference type="Proteomes" id="UP000094291"/>
    </source>
</evidence>
<proteinExistence type="inferred from homology"/>
<dbReference type="CDD" id="cd05233">
    <property type="entry name" value="SDR_c"/>
    <property type="match status" value="1"/>
</dbReference>